<reference evidence="3" key="2">
    <citation type="submission" date="2022-03" db="EMBL/GenBank/DDBJ databases">
        <title>Draft title - Genomic analysis of global carrot germplasm unveils the trajectory of domestication and the origin of high carotenoid orange carrot.</title>
        <authorList>
            <person name="Iorizzo M."/>
            <person name="Ellison S."/>
            <person name="Senalik D."/>
            <person name="Macko-Podgorni A."/>
            <person name="Grzebelus D."/>
            <person name="Bostan H."/>
            <person name="Rolling W."/>
            <person name="Curaba J."/>
            <person name="Simon P."/>
        </authorList>
    </citation>
    <scope>NUCLEOTIDE SEQUENCE</scope>
    <source>
        <tissue evidence="3">Leaf</tissue>
    </source>
</reference>
<dbReference type="EMBL" id="CP093344">
    <property type="protein sequence ID" value="WOG86597.1"/>
    <property type="molecule type" value="Genomic_DNA"/>
</dbReference>
<feature type="compositionally biased region" description="Low complexity" evidence="1">
    <location>
        <begin position="44"/>
        <end position="69"/>
    </location>
</feature>
<name>A0A166CT57_DAUCS</name>
<organism evidence="2">
    <name type="scientific">Daucus carota subsp. sativus</name>
    <name type="common">Carrot</name>
    <dbReference type="NCBI Taxonomy" id="79200"/>
    <lineage>
        <taxon>Eukaryota</taxon>
        <taxon>Viridiplantae</taxon>
        <taxon>Streptophyta</taxon>
        <taxon>Embryophyta</taxon>
        <taxon>Tracheophyta</taxon>
        <taxon>Spermatophyta</taxon>
        <taxon>Magnoliopsida</taxon>
        <taxon>eudicotyledons</taxon>
        <taxon>Gunneridae</taxon>
        <taxon>Pentapetalae</taxon>
        <taxon>asterids</taxon>
        <taxon>campanulids</taxon>
        <taxon>Apiales</taxon>
        <taxon>Apiaceae</taxon>
        <taxon>Apioideae</taxon>
        <taxon>Scandiceae</taxon>
        <taxon>Daucinae</taxon>
        <taxon>Daucus</taxon>
        <taxon>Daucus sect. Daucus</taxon>
    </lineage>
</organism>
<dbReference type="AlphaFoldDB" id="A0A166CT57"/>
<feature type="compositionally biased region" description="Polar residues" evidence="1">
    <location>
        <begin position="103"/>
        <end position="133"/>
    </location>
</feature>
<proteinExistence type="predicted"/>
<sequence length="215" mass="22896">MQALGCFTKMVISHMETKLKYSNWRSNSGSSTGRRISCGLNRLGVSGSPNSPNVVPGSSSGRSLSFGLKRLGETGSPNSPNVVPGSINGRRLSSAVNGDEKNVSPNQINVTPAYSGSTSTRGRRNYASSTPCVPNSDVYSRLNKNRGPTNLSPSCSPVSQSPTQRQALSEISNTFLNTPKSSVSKKKVISTDHSKISTILEDAEDFFNEDGNTPH</sequence>
<reference evidence="2" key="1">
    <citation type="journal article" date="2016" name="Nat. Genet.">
        <title>A high-quality carrot genome assembly provides new insights into carotenoid accumulation and asterid genome evolution.</title>
        <authorList>
            <person name="Iorizzo M."/>
            <person name="Ellison S."/>
            <person name="Senalik D."/>
            <person name="Zeng P."/>
            <person name="Satapoomin P."/>
            <person name="Huang J."/>
            <person name="Bowman M."/>
            <person name="Iovene M."/>
            <person name="Sanseverino W."/>
            <person name="Cavagnaro P."/>
            <person name="Yildiz M."/>
            <person name="Macko-Podgorni A."/>
            <person name="Moranska E."/>
            <person name="Grzebelus E."/>
            <person name="Grzebelus D."/>
            <person name="Ashrafi H."/>
            <person name="Zheng Z."/>
            <person name="Cheng S."/>
            <person name="Spooner D."/>
            <person name="Van Deynze A."/>
            <person name="Simon P."/>
        </authorList>
    </citation>
    <scope>NUCLEOTIDE SEQUENCE [LARGE SCALE GENOMIC DNA]</scope>
    <source>
        <tissue evidence="2">Leaf</tissue>
    </source>
</reference>
<dbReference type="Proteomes" id="UP000077755">
    <property type="component" value="Chromosome 2"/>
</dbReference>
<accession>A0A166CT57</accession>
<evidence type="ECO:0000313" key="3">
    <source>
        <dbReference type="EMBL" id="WOG86597.1"/>
    </source>
</evidence>
<evidence type="ECO:0000313" key="4">
    <source>
        <dbReference type="Proteomes" id="UP000077755"/>
    </source>
</evidence>
<feature type="region of interest" description="Disordered" evidence="1">
    <location>
        <begin position="42"/>
        <end position="134"/>
    </location>
</feature>
<dbReference type="Gramene" id="KZN04300">
    <property type="protein sequence ID" value="KZN04300"/>
    <property type="gene ID" value="DCAR_005137"/>
</dbReference>
<keyword evidence="4" id="KW-1185">Reference proteome</keyword>
<evidence type="ECO:0000256" key="1">
    <source>
        <dbReference type="SAM" id="MobiDB-lite"/>
    </source>
</evidence>
<protein>
    <submittedName>
        <fullName evidence="2">Uncharacterized protein</fullName>
    </submittedName>
</protein>
<evidence type="ECO:0000313" key="2">
    <source>
        <dbReference type="EMBL" id="KZN04300.1"/>
    </source>
</evidence>
<gene>
    <name evidence="2" type="ORF">DCAR_005137</name>
    <name evidence="3" type="ORF">DCAR_0205812</name>
</gene>
<dbReference type="EMBL" id="LNRQ01000002">
    <property type="protein sequence ID" value="KZN04300.1"/>
    <property type="molecule type" value="Genomic_DNA"/>
</dbReference>